<feature type="domain" description="DAHP synthetase I/KDSA" evidence="2">
    <location>
        <begin position="100"/>
        <end position="350"/>
    </location>
</feature>
<dbReference type="InterPro" id="IPR052899">
    <property type="entry name" value="Class-I_DAHP_synthase"/>
</dbReference>
<sequence length="390" mass="43834">MIIILKPDIDPSGPEVKQILNTLHYYQGVQTRISGVTGKERKVIEIYVIGDTSRIPDEEVERLPGVEKVVRVSKKYRLIGRHREDLESLGFEYNGLYFDQDSFHIFAGLCAVDTPQNVEKMFKALREVGITTSRMGAYKPRTNPYSFQGHGRKCLPWLFELAGKYGVKCIAMEVTKEIHIEEIYEELERAGRPTGVMLQIGTRNAQNFELLKAVGSQKEFPVLYKRGMGITLEESLNACEYIASEGNRNIIFCLRGVKTNLGDPHRNLVDFAHVPVVKSLTRLPVCVDPTHSVGRRHFAPDGIQEIFHIAAQGVIAGANAILVEFHPNPEEALCDGPQALTLEELPHFVEDMRLVREAYLARKALAQKYAHRIISREAHNGLSLPSACAF</sequence>
<dbReference type="Proteomes" id="UP000078390">
    <property type="component" value="Unassembled WGS sequence"/>
</dbReference>
<keyword evidence="1 4" id="KW-0808">Transferase</keyword>
<comment type="caution">
    <text evidence="4">The sequence shown here is derived from an EMBL/GenBank/DDBJ whole genome shotgun (WGS) entry which is preliminary data.</text>
</comment>
<dbReference type="InterPro" id="IPR041071">
    <property type="entry name" value="DAHP_snth_FXD"/>
</dbReference>
<accession>A0A179D5P5</accession>
<evidence type="ECO:0000259" key="3">
    <source>
        <dbReference type="Pfam" id="PF18152"/>
    </source>
</evidence>
<organism evidence="4 5">
    <name type="scientific">Thermosulfurimonas dismutans</name>
    <dbReference type="NCBI Taxonomy" id="999894"/>
    <lineage>
        <taxon>Bacteria</taxon>
        <taxon>Pseudomonadati</taxon>
        <taxon>Thermodesulfobacteriota</taxon>
        <taxon>Thermodesulfobacteria</taxon>
        <taxon>Thermodesulfobacteriales</taxon>
        <taxon>Thermodesulfobacteriaceae</taxon>
        <taxon>Thermosulfurimonas</taxon>
    </lineage>
</organism>
<dbReference type="InterPro" id="IPR006218">
    <property type="entry name" value="DAHP1/KDSA"/>
</dbReference>
<dbReference type="GO" id="GO:0003849">
    <property type="term" value="F:3-deoxy-7-phosphoheptulonate synthase activity"/>
    <property type="evidence" value="ECO:0007669"/>
    <property type="project" value="UniProtKB-EC"/>
</dbReference>
<evidence type="ECO:0000313" key="5">
    <source>
        <dbReference type="Proteomes" id="UP000078390"/>
    </source>
</evidence>
<evidence type="ECO:0000256" key="1">
    <source>
        <dbReference type="ARBA" id="ARBA00022679"/>
    </source>
</evidence>
<dbReference type="InterPro" id="IPR013785">
    <property type="entry name" value="Aldolase_TIM"/>
</dbReference>
<dbReference type="STRING" id="999894.TDIS_0587"/>
<dbReference type="AlphaFoldDB" id="A0A179D5P5"/>
<dbReference type="PATRIC" id="fig|999894.6.peg.587"/>
<dbReference type="RefSeq" id="WP_084270921.1">
    <property type="nucleotide sequence ID" value="NZ_LWLG01000002.1"/>
</dbReference>
<dbReference type="PANTHER" id="PTHR43018">
    <property type="entry name" value="PHOSPHO-2-DEHYDRO-3-DEOXYHEPTONATE ALDOLASE"/>
    <property type="match status" value="1"/>
</dbReference>
<dbReference type="Pfam" id="PF00793">
    <property type="entry name" value="DAHP_synth_1"/>
    <property type="match status" value="1"/>
</dbReference>
<evidence type="ECO:0000259" key="2">
    <source>
        <dbReference type="Pfam" id="PF00793"/>
    </source>
</evidence>
<dbReference type="EMBL" id="LWLG01000002">
    <property type="protein sequence ID" value="OAQ21366.1"/>
    <property type="molecule type" value="Genomic_DNA"/>
</dbReference>
<dbReference type="OrthoDB" id="9802281at2"/>
<dbReference type="Pfam" id="PF18152">
    <property type="entry name" value="DAHP_snth_FXD"/>
    <property type="match status" value="1"/>
</dbReference>
<evidence type="ECO:0000313" key="4">
    <source>
        <dbReference type="EMBL" id="OAQ21366.1"/>
    </source>
</evidence>
<dbReference type="EC" id="2.5.1.54" evidence="4"/>
<protein>
    <submittedName>
        <fullName evidence="4">2-keto-3-deoxy-D-arabino-heptulosonate-7-phosphate synthase I beta</fullName>
        <ecNumber evidence="4">2.5.1.54</ecNumber>
    </submittedName>
</protein>
<reference evidence="4 5" key="1">
    <citation type="submission" date="2016-04" db="EMBL/GenBank/DDBJ databases">
        <title>Genome analysis of Thermosulfurimonas dismutans, the first thermophilic sulfur-disproportionating bacterium of the phylum Thermodesulfobacteria.</title>
        <authorList>
            <person name="Mardanov A.V."/>
            <person name="Beletsky A.V."/>
            <person name="Kadnikov V.V."/>
            <person name="Slobodkin A.I."/>
            <person name="Ravin N.V."/>
        </authorList>
    </citation>
    <scope>NUCLEOTIDE SEQUENCE [LARGE SCALE GENOMIC DNA]</scope>
    <source>
        <strain evidence="4 5">S95</strain>
    </source>
</reference>
<keyword evidence="5" id="KW-1185">Reference proteome</keyword>
<name>A0A179D5P5_9BACT</name>
<dbReference type="Gene3D" id="3.30.70.1140">
    <property type="entry name" value="Phospho-2-dehydro-3-deoxyheptonate aldolase, domain 1"/>
    <property type="match status" value="1"/>
</dbReference>
<gene>
    <name evidence="4" type="ORF">TDIS_0587</name>
</gene>
<proteinExistence type="predicted"/>
<dbReference type="PANTHER" id="PTHR43018:SF2">
    <property type="entry name" value="PHOSPHO-2-DEHYDRO-3-DEOXYHEPTONATE ALDOLASE"/>
    <property type="match status" value="1"/>
</dbReference>
<dbReference type="Gene3D" id="3.20.20.70">
    <property type="entry name" value="Aldolase class I"/>
    <property type="match status" value="1"/>
</dbReference>
<dbReference type="SUPFAM" id="SSF51569">
    <property type="entry name" value="Aldolase"/>
    <property type="match status" value="1"/>
</dbReference>
<feature type="domain" description="DAHP synthase ferredoxin-like" evidence="3">
    <location>
        <begin position="1"/>
        <end position="74"/>
    </location>
</feature>